<keyword evidence="3" id="KW-0677">Repeat</keyword>
<dbReference type="RefSeq" id="WP_057432757.1">
    <property type="nucleotide sequence ID" value="NZ_LIIH01000062.1"/>
</dbReference>
<sequence>MSVNKLIIVGAGGFGREVHQWLEDWISCNDGWLLSGFIDDFKGVHGDKLGYSPILSTIKDYVPAVNDYLVCAIAKPSDKKKVVTDLLSRGGRFFTLIHPRAIVGRNVVVGQGAVICPFTVLSADLWIGMFATINSMCTVGHDARVGDFVTISGHCDITGGVKLENEVFLGAGATIAPNVSVGLRSVVGTGSVVIRSVAPDLTVFGVPAKRISG</sequence>
<proteinExistence type="inferred from homology"/>
<dbReference type="InterPro" id="IPR018357">
    <property type="entry name" value="Hexapep_transf_CS"/>
</dbReference>
<accession>A0A0P9P5E8</accession>
<dbReference type="InterPro" id="IPR011004">
    <property type="entry name" value="Trimer_LpxA-like_sf"/>
</dbReference>
<dbReference type="Gene3D" id="3.40.50.20">
    <property type="match status" value="1"/>
</dbReference>
<organism evidence="6 7">
    <name type="scientific">Pseudomonas syringae pv. castaneae</name>
    <dbReference type="NCBI Taxonomy" id="264450"/>
    <lineage>
        <taxon>Bacteria</taxon>
        <taxon>Pseudomonadati</taxon>
        <taxon>Pseudomonadota</taxon>
        <taxon>Gammaproteobacteria</taxon>
        <taxon>Pseudomonadales</taxon>
        <taxon>Pseudomonadaceae</taxon>
        <taxon>Pseudomonas</taxon>
        <taxon>Pseudomonas syringae</taxon>
    </lineage>
</organism>
<dbReference type="CDD" id="cd03360">
    <property type="entry name" value="LbH_AT_putative"/>
    <property type="match status" value="1"/>
</dbReference>
<dbReference type="EMBL" id="LJQD01000356">
    <property type="protein sequence ID" value="KPW93441.1"/>
    <property type="molecule type" value="Genomic_DNA"/>
</dbReference>
<evidence type="ECO:0000313" key="7">
    <source>
        <dbReference type="Proteomes" id="UP000050381"/>
    </source>
</evidence>
<dbReference type="InterPro" id="IPR020019">
    <property type="entry name" value="AcTrfase_PglD-like"/>
</dbReference>
<dbReference type="Gene3D" id="2.160.10.10">
    <property type="entry name" value="Hexapeptide repeat proteins"/>
    <property type="match status" value="1"/>
</dbReference>
<evidence type="ECO:0000259" key="5">
    <source>
        <dbReference type="Pfam" id="PF17836"/>
    </source>
</evidence>
<feature type="active site" description="Proton acceptor" evidence="4">
    <location>
        <position position="141"/>
    </location>
</feature>
<dbReference type="Proteomes" id="UP000050381">
    <property type="component" value="Unassembled WGS sequence"/>
</dbReference>
<gene>
    <name evidence="6" type="ORF">ALO79_04936</name>
</gene>
<evidence type="ECO:0000256" key="3">
    <source>
        <dbReference type="ARBA" id="ARBA00022737"/>
    </source>
</evidence>
<evidence type="ECO:0000313" key="6">
    <source>
        <dbReference type="EMBL" id="KPW93441.1"/>
    </source>
</evidence>
<name>A0A0P9P5E8_PSESX</name>
<comment type="caution">
    <text evidence="6">The sequence shown here is derived from an EMBL/GenBank/DDBJ whole genome shotgun (WGS) entry which is preliminary data.</text>
</comment>
<dbReference type="NCBIfam" id="TIGR03570">
    <property type="entry name" value="NeuD_NnaD"/>
    <property type="match status" value="1"/>
</dbReference>
<dbReference type="GO" id="GO:0016740">
    <property type="term" value="F:transferase activity"/>
    <property type="evidence" value="ECO:0007669"/>
    <property type="project" value="UniProtKB-KW"/>
</dbReference>
<feature type="domain" description="PglD N-terminal" evidence="5">
    <location>
        <begin position="5"/>
        <end position="85"/>
    </location>
</feature>
<dbReference type="PROSITE" id="PS00101">
    <property type="entry name" value="HEXAPEP_TRANSFERASES"/>
    <property type="match status" value="1"/>
</dbReference>
<dbReference type="PANTHER" id="PTHR43300:SF7">
    <property type="entry name" value="UDP-N-ACETYLBACILLOSAMINE N-ACETYLTRANSFERASE"/>
    <property type="match status" value="1"/>
</dbReference>
<dbReference type="PATRIC" id="fig|264450.4.peg.5850"/>
<dbReference type="AlphaFoldDB" id="A0A0P9P5E8"/>
<comment type="similarity">
    <text evidence="1">Belongs to the transferase hexapeptide repeat family.</text>
</comment>
<protein>
    <recommendedName>
        <fullName evidence="5">PglD N-terminal domain-containing protein</fullName>
    </recommendedName>
</protein>
<dbReference type="InterPro" id="IPR041561">
    <property type="entry name" value="PglD_N"/>
</dbReference>
<dbReference type="SUPFAM" id="SSF51161">
    <property type="entry name" value="Trimeric LpxA-like enzymes"/>
    <property type="match status" value="1"/>
</dbReference>
<dbReference type="Pfam" id="PF17836">
    <property type="entry name" value="PglD_N"/>
    <property type="match status" value="1"/>
</dbReference>
<evidence type="ECO:0000256" key="4">
    <source>
        <dbReference type="PIRSR" id="PIRSR620019-1"/>
    </source>
</evidence>
<dbReference type="InterPro" id="IPR050179">
    <property type="entry name" value="Trans_hexapeptide_repeat"/>
</dbReference>
<evidence type="ECO:0000256" key="1">
    <source>
        <dbReference type="ARBA" id="ARBA00007274"/>
    </source>
</evidence>
<evidence type="ECO:0000256" key="2">
    <source>
        <dbReference type="ARBA" id="ARBA00022679"/>
    </source>
</evidence>
<feature type="site" description="Increases basicity of active site His" evidence="4">
    <location>
        <position position="142"/>
    </location>
</feature>
<reference evidence="6 7" key="1">
    <citation type="submission" date="2015-09" db="EMBL/GenBank/DDBJ databases">
        <title>Genome announcement of multiple Pseudomonas syringae strains.</title>
        <authorList>
            <person name="Thakur S."/>
            <person name="Wang P.W."/>
            <person name="Gong Y."/>
            <person name="Weir B.S."/>
            <person name="Guttman D.S."/>
        </authorList>
    </citation>
    <scope>NUCLEOTIDE SEQUENCE [LARGE SCALE GENOMIC DNA]</scope>
    <source>
        <strain evidence="6 7">ICMP9419</strain>
    </source>
</reference>
<keyword evidence="2" id="KW-0808">Transferase</keyword>
<dbReference type="PANTHER" id="PTHR43300">
    <property type="entry name" value="ACETYLTRANSFERASE"/>
    <property type="match status" value="1"/>
</dbReference>